<organism evidence="1">
    <name type="scientific">Arion vulgaris</name>
    <dbReference type="NCBI Taxonomy" id="1028688"/>
    <lineage>
        <taxon>Eukaryota</taxon>
        <taxon>Metazoa</taxon>
        <taxon>Spiralia</taxon>
        <taxon>Lophotrochozoa</taxon>
        <taxon>Mollusca</taxon>
        <taxon>Gastropoda</taxon>
        <taxon>Heterobranchia</taxon>
        <taxon>Euthyneura</taxon>
        <taxon>Panpulmonata</taxon>
        <taxon>Eupulmonata</taxon>
        <taxon>Stylommatophora</taxon>
        <taxon>Helicina</taxon>
        <taxon>Arionoidea</taxon>
        <taxon>Arionidae</taxon>
        <taxon>Arion</taxon>
    </lineage>
</organism>
<sequence length="89" mass="10210">KGDVRVIRSYHVQFFGNEAERGWINEPSLMVFEGKLKFLEMAQLEVSKGKKGKSAYNPFKINISRRHAWNIAVEEGEGAMPLSKEERNV</sequence>
<dbReference type="Gene3D" id="2.30.30.140">
    <property type="match status" value="1"/>
</dbReference>
<dbReference type="AlphaFoldDB" id="A0A0B6YIT7"/>
<name>A0A0B6YIT7_9EUPU</name>
<feature type="non-terminal residue" evidence="1">
    <location>
        <position position="89"/>
    </location>
</feature>
<dbReference type="CDD" id="cd20144">
    <property type="entry name" value="PWWP_NSD_rpt1"/>
    <property type="match status" value="1"/>
</dbReference>
<reference evidence="1" key="1">
    <citation type="submission" date="2014-12" db="EMBL/GenBank/DDBJ databases">
        <title>Insight into the proteome of Arion vulgaris.</title>
        <authorList>
            <person name="Aradska J."/>
            <person name="Bulat T."/>
            <person name="Smidak R."/>
            <person name="Sarate P."/>
            <person name="Gangsoo J."/>
            <person name="Sialana F."/>
            <person name="Bilban M."/>
            <person name="Lubec G."/>
        </authorList>
    </citation>
    <scope>NUCLEOTIDE SEQUENCE</scope>
    <source>
        <tissue evidence="1">Skin</tissue>
    </source>
</reference>
<accession>A0A0B6YIT7</accession>
<protein>
    <submittedName>
        <fullName evidence="1">Uncharacterized protein</fullName>
    </submittedName>
</protein>
<dbReference type="EMBL" id="HACG01009242">
    <property type="protein sequence ID" value="CEK56107.1"/>
    <property type="molecule type" value="Transcribed_RNA"/>
</dbReference>
<gene>
    <name evidence="1" type="primary">ORF26811</name>
</gene>
<feature type="non-terminal residue" evidence="1">
    <location>
        <position position="1"/>
    </location>
</feature>
<evidence type="ECO:0000313" key="1">
    <source>
        <dbReference type="EMBL" id="CEK56107.1"/>
    </source>
</evidence>
<proteinExistence type="predicted"/>
<dbReference type="SUPFAM" id="SSF63748">
    <property type="entry name" value="Tudor/PWWP/MBT"/>
    <property type="match status" value="1"/>
</dbReference>